<evidence type="ECO:0000256" key="1">
    <source>
        <dbReference type="SAM" id="MobiDB-lite"/>
    </source>
</evidence>
<proteinExistence type="predicted"/>
<dbReference type="AlphaFoldDB" id="A0A426YJF0"/>
<reference evidence="2 3" key="1">
    <citation type="journal article" date="2014" name="Agronomy (Basel)">
        <title>A Draft Genome Sequence for Ensete ventricosum, the Drought-Tolerant Tree Against Hunger.</title>
        <authorList>
            <person name="Harrison J."/>
            <person name="Moore K.A."/>
            <person name="Paszkiewicz K."/>
            <person name="Jones T."/>
            <person name="Grant M."/>
            <person name="Ambacheew D."/>
            <person name="Muzemil S."/>
            <person name="Studholme D.J."/>
        </authorList>
    </citation>
    <scope>NUCLEOTIDE SEQUENCE [LARGE SCALE GENOMIC DNA]</scope>
</reference>
<accession>A0A426YJF0</accession>
<name>A0A426YJF0_ENSVE</name>
<evidence type="ECO:0000313" key="2">
    <source>
        <dbReference type="EMBL" id="RRT51891.1"/>
    </source>
</evidence>
<feature type="region of interest" description="Disordered" evidence="1">
    <location>
        <begin position="1"/>
        <end position="58"/>
    </location>
</feature>
<gene>
    <name evidence="2" type="ORF">B296_00020517</name>
</gene>
<feature type="compositionally biased region" description="Basic and acidic residues" evidence="1">
    <location>
        <begin position="43"/>
        <end position="54"/>
    </location>
</feature>
<evidence type="ECO:0000313" key="3">
    <source>
        <dbReference type="Proteomes" id="UP000287651"/>
    </source>
</evidence>
<comment type="caution">
    <text evidence="2">The sequence shown here is derived from an EMBL/GenBank/DDBJ whole genome shotgun (WGS) entry which is preliminary data.</text>
</comment>
<feature type="region of interest" description="Disordered" evidence="1">
    <location>
        <begin position="91"/>
        <end position="113"/>
    </location>
</feature>
<dbReference type="EMBL" id="AMZH03011982">
    <property type="protein sequence ID" value="RRT51891.1"/>
    <property type="molecule type" value="Genomic_DNA"/>
</dbReference>
<sequence length="184" mass="19791">MRRRPVTAPAGTRVGLTSRGVSNGVLGTSHAYHLAGPTNGTRDNGKRSTEDRVRARPYRTVRAAGGIISEPGDPPAGPKFKAKFSWCHHRQKTVPMRGPRRRDPSSPSARAPPPALIYVTPRSVFLLFDTSRCPRVPSPLTFRKIRGARIGGPPLFYFGGSISLLPATPSSILVVLGGNFTVAD</sequence>
<protein>
    <submittedName>
        <fullName evidence="2">Uncharacterized protein</fullName>
    </submittedName>
</protein>
<dbReference type="Proteomes" id="UP000287651">
    <property type="component" value="Unassembled WGS sequence"/>
</dbReference>
<organism evidence="2 3">
    <name type="scientific">Ensete ventricosum</name>
    <name type="common">Abyssinian banana</name>
    <name type="synonym">Musa ensete</name>
    <dbReference type="NCBI Taxonomy" id="4639"/>
    <lineage>
        <taxon>Eukaryota</taxon>
        <taxon>Viridiplantae</taxon>
        <taxon>Streptophyta</taxon>
        <taxon>Embryophyta</taxon>
        <taxon>Tracheophyta</taxon>
        <taxon>Spermatophyta</taxon>
        <taxon>Magnoliopsida</taxon>
        <taxon>Liliopsida</taxon>
        <taxon>Zingiberales</taxon>
        <taxon>Musaceae</taxon>
        <taxon>Ensete</taxon>
    </lineage>
</organism>